<evidence type="ECO:0000313" key="5">
    <source>
        <dbReference type="EMBL" id="AKG91359.1"/>
    </source>
</evidence>
<dbReference type="EC" id="3.6.3.34" evidence="5"/>
<dbReference type="STRING" id="113653.GAH_01339"/>
<dbReference type="PROSITE" id="PS50893">
    <property type="entry name" value="ABC_TRANSPORTER_2"/>
    <property type="match status" value="1"/>
</dbReference>
<dbReference type="InterPro" id="IPR017871">
    <property type="entry name" value="ABC_transporter-like_CS"/>
</dbReference>
<dbReference type="EMBL" id="CP011267">
    <property type="protein sequence ID" value="AKG91359.1"/>
    <property type="molecule type" value="Genomic_DNA"/>
</dbReference>
<dbReference type="InterPro" id="IPR027417">
    <property type="entry name" value="P-loop_NTPase"/>
</dbReference>
<organism evidence="5 6">
    <name type="scientific">Geoglobus ahangari</name>
    <dbReference type="NCBI Taxonomy" id="113653"/>
    <lineage>
        <taxon>Archaea</taxon>
        <taxon>Methanobacteriati</taxon>
        <taxon>Methanobacteriota</taxon>
        <taxon>Archaeoglobi</taxon>
        <taxon>Archaeoglobales</taxon>
        <taxon>Archaeoglobaceae</taxon>
        <taxon>Geoglobus</taxon>
    </lineage>
</organism>
<keyword evidence="2" id="KW-0547">Nucleotide-binding</keyword>
<name>A0A0F7IEG0_9EURY</name>
<dbReference type="Gene3D" id="3.40.50.300">
    <property type="entry name" value="P-loop containing nucleotide triphosphate hydrolases"/>
    <property type="match status" value="1"/>
</dbReference>
<dbReference type="InterPro" id="IPR003439">
    <property type="entry name" value="ABC_transporter-like_ATP-bd"/>
</dbReference>
<dbReference type="SMART" id="SM00382">
    <property type="entry name" value="AAA"/>
    <property type="match status" value="1"/>
</dbReference>
<protein>
    <submittedName>
        <fullName evidence="5">ABC-type cobalamin/Fe3+-siderophores transport system component</fullName>
        <ecNumber evidence="5">3.6.3.34</ecNumber>
    </submittedName>
</protein>
<dbReference type="FunFam" id="3.40.50.300:FF:000134">
    <property type="entry name" value="Iron-enterobactin ABC transporter ATP-binding protein"/>
    <property type="match status" value="1"/>
</dbReference>
<dbReference type="GO" id="GO:0005524">
    <property type="term" value="F:ATP binding"/>
    <property type="evidence" value="ECO:0007669"/>
    <property type="project" value="UniProtKB-KW"/>
</dbReference>
<dbReference type="InterPro" id="IPR003593">
    <property type="entry name" value="AAA+_ATPase"/>
</dbReference>
<dbReference type="KEGG" id="gah:GAH_01339"/>
<dbReference type="GO" id="GO:0016887">
    <property type="term" value="F:ATP hydrolysis activity"/>
    <property type="evidence" value="ECO:0007669"/>
    <property type="project" value="InterPro"/>
</dbReference>
<evidence type="ECO:0000256" key="1">
    <source>
        <dbReference type="ARBA" id="ARBA00022448"/>
    </source>
</evidence>
<dbReference type="Pfam" id="PF00005">
    <property type="entry name" value="ABC_tran"/>
    <property type="match status" value="1"/>
</dbReference>
<evidence type="ECO:0000256" key="2">
    <source>
        <dbReference type="ARBA" id="ARBA00022741"/>
    </source>
</evidence>
<dbReference type="GeneID" id="24803911"/>
<keyword evidence="3" id="KW-0067">ATP-binding</keyword>
<accession>A0A0F7IEG0</accession>
<gene>
    <name evidence="5" type="ORF">GAH_01339</name>
</gene>
<keyword evidence="1" id="KW-0813">Transport</keyword>
<feature type="domain" description="ABC transporter" evidence="4">
    <location>
        <begin position="4"/>
        <end position="238"/>
    </location>
</feature>
<evidence type="ECO:0000259" key="4">
    <source>
        <dbReference type="PROSITE" id="PS50893"/>
    </source>
</evidence>
<dbReference type="HOGENOM" id="CLU_000604_1_11_2"/>
<dbReference type="AlphaFoldDB" id="A0A0F7IEG0"/>
<reference evidence="5 6" key="1">
    <citation type="submission" date="2015-04" db="EMBL/GenBank/DDBJ databases">
        <title>The complete genome sequence of the hyperthermophilic, obligate iron-reducing archaeon Geoglobus ahangari strain 234T.</title>
        <authorList>
            <person name="Manzella M.P."/>
            <person name="Holmes D.E."/>
            <person name="Rocheleau J.M."/>
            <person name="Chung A."/>
            <person name="Reguera G."/>
            <person name="Kashefi K."/>
        </authorList>
    </citation>
    <scope>NUCLEOTIDE SEQUENCE [LARGE SCALE GENOMIC DNA]</scope>
    <source>
        <strain evidence="5 6">234</strain>
    </source>
</reference>
<dbReference type="InParanoid" id="A0A0F7IEG0"/>
<dbReference type="CDD" id="cd03214">
    <property type="entry name" value="ABC_Iron-Siderophores_B12_Hemin"/>
    <property type="match status" value="1"/>
</dbReference>
<dbReference type="RefSeq" id="WP_048095511.1">
    <property type="nucleotide sequence ID" value="NZ_CP011267.1"/>
</dbReference>
<proteinExistence type="predicted"/>
<dbReference type="Proteomes" id="UP000034723">
    <property type="component" value="Chromosome"/>
</dbReference>
<dbReference type="PANTHER" id="PTHR42794:SF2">
    <property type="entry name" value="ABC TRANSPORTER ATP-BINDING PROTEIN"/>
    <property type="match status" value="1"/>
</dbReference>
<keyword evidence="5" id="KW-0378">Hydrolase</keyword>
<evidence type="ECO:0000313" key="6">
    <source>
        <dbReference type="Proteomes" id="UP000034723"/>
    </source>
</evidence>
<dbReference type="PANTHER" id="PTHR42794">
    <property type="entry name" value="HEMIN IMPORT ATP-BINDING PROTEIN HMUV"/>
    <property type="match status" value="1"/>
</dbReference>
<dbReference type="OrthoDB" id="24644at2157"/>
<sequence length="260" mass="28758">MVAVEVRDVSFRYGSRSVLEGVSFSAEEGEVTAVIGPNGAGKTTLLKMVAGLERPTSGSVLLDGTDVREMGREEVTRIVSYLPQENVIPGIMTVYEVVLLGRIPYLTWRVKNRDLQVVDRVLAELGMESYAERLANQLSGGERQMVLIAQALVREPRVLLLDEPVSNLDIRNQLEILELVRRVTEERGVTTIVILHDLNLAARYADRLVVLNRGKVYASGAPREVLTTDLLPEVYGVEGRVEVGEHIHVLPVKPIKNGAR</sequence>
<dbReference type="PROSITE" id="PS00211">
    <property type="entry name" value="ABC_TRANSPORTER_1"/>
    <property type="match status" value="1"/>
</dbReference>
<keyword evidence="6" id="KW-1185">Reference proteome</keyword>
<dbReference type="SUPFAM" id="SSF52540">
    <property type="entry name" value="P-loop containing nucleoside triphosphate hydrolases"/>
    <property type="match status" value="1"/>
</dbReference>
<evidence type="ECO:0000256" key="3">
    <source>
        <dbReference type="ARBA" id="ARBA00022840"/>
    </source>
</evidence>